<reference evidence="1 2" key="1">
    <citation type="submission" date="2020-02" db="EMBL/GenBank/DDBJ databases">
        <authorList>
            <person name="Ma Q."/>
            <person name="Huang Y."/>
            <person name="Song X."/>
            <person name="Pei D."/>
        </authorList>
    </citation>
    <scope>NUCLEOTIDE SEQUENCE [LARGE SCALE GENOMIC DNA]</scope>
    <source>
        <strain evidence="1">Sxm20200214</strain>
        <tissue evidence="1">Leaf</tissue>
    </source>
</reference>
<proteinExistence type="predicted"/>
<dbReference type="AlphaFoldDB" id="A0A8X7V8U1"/>
<protein>
    <submittedName>
        <fullName evidence="1">Uncharacterized protein</fullName>
    </submittedName>
</protein>
<organism evidence="1 2">
    <name type="scientific">Brassica carinata</name>
    <name type="common">Ethiopian mustard</name>
    <name type="synonym">Abyssinian cabbage</name>
    <dbReference type="NCBI Taxonomy" id="52824"/>
    <lineage>
        <taxon>Eukaryota</taxon>
        <taxon>Viridiplantae</taxon>
        <taxon>Streptophyta</taxon>
        <taxon>Embryophyta</taxon>
        <taxon>Tracheophyta</taxon>
        <taxon>Spermatophyta</taxon>
        <taxon>Magnoliopsida</taxon>
        <taxon>eudicotyledons</taxon>
        <taxon>Gunneridae</taxon>
        <taxon>Pentapetalae</taxon>
        <taxon>rosids</taxon>
        <taxon>malvids</taxon>
        <taxon>Brassicales</taxon>
        <taxon>Brassicaceae</taxon>
        <taxon>Brassiceae</taxon>
        <taxon>Brassica</taxon>
    </lineage>
</organism>
<dbReference type="EMBL" id="JAAMPC010000006">
    <property type="protein sequence ID" value="KAG2306362.1"/>
    <property type="molecule type" value="Genomic_DNA"/>
</dbReference>
<dbReference type="Proteomes" id="UP000886595">
    <property type="component" value="Unassembled WGS sequence"/>
</dbReference>
<evidence type="ECO:0000313" key="2">
    <source>
        <dbReference type="Proteomes" id="UP000886595"/>
    </source>
</evidence>
<sequence>MKKRKRDRDVPYLGSRKRRLYGTRVGKLRGERRSVVSFSGPVLSLSPKPLDLRLLSHETAILSLSPWFLDETAVLRGSSTTLNPVSPWLVDETNSHSLRGSSIDRRRTSLSSYLLEFIADWIISLFVGLRDGEGRLCL</sequence>
<comment type="caution">
    <text evidence="1">The sequence shown here is derived from an EMBL/GenBank/DDBJ whole genome shotgun (WGS) entry which is preliminary data.</text>
</comment>
<gene>
    <name evidence="1" type="ORF">Bca52824_026110</name>
</gene>
<evidence type="ECO:0000313" key="1">
    <source>
        <dbReference type="EMBL" id="KAG2306362.1"/>
    </source>
</evidence>
<accession>A0A8X7V8U1</accession>
<name>A0A8X7V8U1_BRACI</name>
<keyword evidence="2" id="KW-1185">Reference proteome</keyword>